<dbReference type="PANTHER" id="PTHR16133:SF0">
    <property type="entry name" value="ZINC_IRON REGULATED TRANSPORTER-RELATED PROTEIN 102B, ISOFORM E"/>
    <property type="match status" value="1"/>
</dbReference>
<organism evidence="10 11">
    <name type="scientific">Synchytrium microbalum</name>
    <dbReference type="NCBI Taxonomy" id="1806994"/>
    <lineage>
        <taxon>Eukaryota</taxon>
        <taxon>Fungi</taxon>
        <taxon>Fungi incertae sedis</taxon>
        <taxon>Chytridiomycota</taxon>
        <taxon>Chytridiomycota incertae sedis</taxon>
        <taxon>Chytridiomycetes</taxon>
        <taxon>Synchytriales</taxon>
        <taxon>Synchytriaceae</taxon>
        <taxon>Synchytrium</taxon>
    </lineage>
</organism>
<feature type="compositionally biased region" description="Basic and acidic residues" evidence="7">
    <location>
        <begin position="87"/>
        <end position="114"/>
    </location>
</feature>
<dbReference type="GO" id="GO:0046873">
    <property type="term" value="F:metal ion transmembrane transporter activity"/>
    <property type="evidence" value="ECO:0007669"/>
    <property type="project" value="InterPro"/>
</dbReference>
<dbReference type="PANTHER" id="PTHR16133">
    <property type="entry name" value="SOLUTE CARRIER FAMILY 39 ZINC TRANSPORTER , MEMBER 9-RELATED"/>
    <property type="match status" value="1"/>
</dbReference>
<reference evidence="10 11" key="1">
    <citation type="journal article" date="2019" name="Sci. Rep.">
        <title>Comparative genomics of chytrid fungi reveal insights into the obligate biotrophic and pathogenic lifestyle of Synchytrium endobioticum.</title>
        <authorList>
            <person name="van de Vossenberg B.T.L.H."/>
            <person name="Warris S."/>
            <person name="Nguyen H.D.T."/>
            <person name="van Gent-Pelzer M.P.E."/>
            <person name="Joly D.L."/>
            <person name="van de Geest H.C."/>
            <person name="Bonants P.J.M."/>
            <person name="Smith D.S."/>
            <person name="Levesque C.A."/>
            <person name="van der Lee T.A.J."/>
        </authorList>
    </citation>
    <scope>NUCLEOTIDE SEQUENCE [LARGE SCALE GENOMIC DNA]</scope>
    <source>
        <strain evidence="10 11">JEL517</strain>
    </source>
</reference>
<protein>
    <recommendedName>
        <fullName evidence="12">Zinc/iron permease</fullName>
    </recommendedName>
</protein>
<evidence type="ECO:0008006" key="12">
    <source>
        <dbReference type="Google" id="ProtNLM"/>
    </source>
</evidence>
<dbReference type="AlphaFoldDB" id="A0A507CAR1"/>
<evidence type="ECO:0000256" key="3">
    <source>
        <dbReference type="ARBA" id="ARBA00022692"/>
    </source>
</evidence>
<accession>A0A507CAR1</accession>
<evidence type="ECO:0000313" key="10">
    <source>
        <dbReference type="EMBL" id="TPX38147.1"/>
    </source>
</evidence>
<proteinExistence type="predicted"/>
<name>A0A507CAR1_9FUNG</name>
<dbReference type="EMBL" id="QEAO01000001">
    <property type="protein sequence ID" value="TPX38147.1"/>
    <property type="molecule type" value="Genomic_DNA"/>
</dbReference>
<comment type="caution">
    <text evidence="10">The sequence shown here is derived from an EMBL/GenBank/DDBJ whole genome shotgun (WGS) entry which is preliminary data.</text>
</comment>
<evidence type="ECO:0000256" key="8">
    <source>
        <dbReference type="SAM" id="Phobius"/>
    </source>
</evidence>
<feature type="transmembrane region" description="Helical" evidence="8">
    <location>
        <begin position="37"/>
        <end position="55"/>
    </location>
</feature>
<feature type="transmembrane region" description="Helical" evidence="8">
    <location>
        <begin position="240"/>
        <end position="258"/>
    </location>
</feature>
<sequence>MNPFTHLLLLSLLTFIGSFLAGSIPLAFSLTPERLRFVSTFGAGLLVGTALSVILPEGVETLYSIQLQESSKHDVNVVPTSAGAHDQLADDSRDPAAEEDEHHHNKRDRYSTIKPRTVEHKHGFEAHKYIGPSLSLGFIFMFLLEHLGPSQHPHTTDAVLADTPNPNENKPKKTMAATIGLLVHCAADGIALGAAASADRSNLEFIVFLAIILHKAPSAFGYVSFLMSEGHTRRSVRQHLLAFSASVPVSAVLTYGLLHSVFAVDNTSTQPPSTTPSLASATESNDMSKWTGILLLFSAGTFLYVATVHILPEIYRPVELHSHRAGENGILLTTRPTGDDDGGRMHDHHSHGEKSLSRTQILAWVLGALAPFVLAIEHAH</sequence>
<dbReference type="Pfam" id="PF02535">
    <property type="entry name" value="Zip"/>
    <property type="match status" value="1"/>
</dbReference>
<feature type="transmembrane region" description="Helical" evidence="8">
    <location>
        <begin position="206"/>
        <end position="228"/>
    </location>
</feature>
<feature type="chain" id="PRO_5021310620" description="Zinc/iron permease" evidence="9">
    <location>
        <begin position="22"/>
        <end position="380"/>
    </location>
</feature>
<evidence type="ECO:0000256" key="1">
    <source>
        <dbReference type="ARBA" id="ARBA00004127"/>
    </source>
</evidence>
<keyword evidence="9" id="KW-0732">Signal</keyword>
<dbReference type="RefSeq" id="XP_031027862.1">
    <property type="nucleotide sequence ID" value="XM_031166074.1"/>
</dbReference>
<dbReference type="GO" id="GO:0000139">
    <property type="term" value="C:Golgi membrane"/>
    <property type="evidence" value="ECO:0007669"/>
    <property type="project" value="UniProtKB-SubCell"/>
</dbReference>
<feature type="region of interest" description="Disordered" evidence="7">
    <location>
        <begin position="83"/>
        <end position="114"/>
    </location>
</feature>
<evidence type="ECO:0000256" key="7">
    <source>
        <dbReference type="SAM" id="MobiDB-lite"/>
    </source>
</evidence>
<feature type="signal peptide" evidence="9">
    <location>
        <begin position="1"/>
        <end position="21"/>
    </location>
</feature>
<dbReference type="InterPro" id="IPR045891">
    <property type="entry name" value="ZIP9"/>
</dbReference>
<gene>
    <name evidence="10" type="ORF">SmJEL517_g00144</name>
</gene>
<keyword evidence="6 8" id="KW-0472">Membrane</keyword>
<dbReference type="GO" id="GO:0006829">
    <property type="term" value="P:zinc ion transport"/>
    <property type="evidence" value="ECO:0007669"/>
    <property type="project" value="InterPro"/>
</dbReference>
<dbReference type="Proteomes" id="UP000319731">
    <property type="component" value="Unassembled WGS sequence"/>
</dbReference>
<evidence type="ECO:0000256" key="4">
    <source>
        <dbReference type="ARBA" id="ARBA00022989"/>
    </source>
</evidence>
<feature type="compositionally biased region" description="Basic and acidic residues" evidence="7">
    <location>
        <begin position="337"/>
        <end position="354"/>
    </location>
</feature>
<evidence type="ECO:0000256" key="6">
    <source>
        <dbReference type="ARBA" id="ARBA00023136"/>
    </source>
</evidence>
<evidence type="ECO:0000313" key="11">
    <source>
        <dbReference type="Proteomes" id="UP000319731"/>
    </source>
</evidence>
<dbReference type="InterPro" id="IPR003689">
    <property type="entry name" value="ZIP"/>
</dbReference>
<evidence type="ECO:0000256" key="9">
    <source>
        <dbReference type="SAM" id="SignalP"/>
    </source>
</evidence>
<feature type="region of interest" description="Disordered" evidence="7">
    <location>
        <begin position="329"/>
        <end position="354"/>
    </location>
</feature>
<comment type="subcellular location">
    <subcellularLocation>
        <location evidence="1">Endomembrane system</location>
        <topology evidence="1">Multi-pass membrane protein</topology>
    </subcellularLocation>
    <subcellularLocation>
        <location evidence="2">Golgi apparatus membrane</location>
    </subcellularLocation>
</comment>
<feature type="transmembrane region" description="Helical" evidence="8">
    <location>
        <begin position="175"/>
        <end position="194"/>
    </location>
</feature>
<keyword evidence="3 8" id="KW-0812">Transmembrane</keyword>
<feature type="transmembrane region" description="Helical" evidence="8">
    <location>
        <begin position="290"/>
        <end position="311"/>
    </location>
</feature>
<dbReference type="STRING" id="1806994.A0A507CAR1"/>
<evidence type="ECO:0000256" key="5">
    <source>
        <dbReference type="ARBA" id="ARBA00023034"/>
    </source>
</evidence>
<keyword evidence="4 8" id="KW-1133">Transmembrane helix</keyword>
<dbReference type="GeneID" id="42001371"/>
<dbReference type="OrthoDB" id="19859at2759"/>
<keyword evidence="11" id="KW-1185">Reference proteome</keyword>
<keyword evidence="5" id="KW-0333">Golgi apparatus</keyword>
<evidence type="ECO:0000256" key="2">
    <source>
        <dbReference type="ARBA" id="ARBA00004394"/>
    </source>
</evidence>